<proteinExistence type="inferred from homology"/>
<dbReference type="PROSITE" id="PS01031">
    <property type="entry name" value="SHSP"/>
    <property type="match status" value="1"/>
</dbReference>
<dbReference type="AlphaFoldDB" id="A0A0D2P9R3"/>
<dbReference type="SUPFAM" id="SSF49764">
    <property type="entry name" value="HSP20-like chaperones"/>
    <property type="match status" value="1"/>
</dbReference>
<accession>A0A0D2P9R3</accession>
<dbReference type="Pfam" id="PF00011">
    <property type="entry name" value="HSP20"/>
    <property type="match status" value="1"/>
</dbReference>
<dbReference type="InterPro" id="IPR002068">
    <property type="entry name" value="A-crystallin/Hsp20_dom"/>
</dbReference>
<name>A0A0D2P9R3_HYPSF</name>
<gene>
    <name evidence="5" type="ORF">HYPSUDRAFT_199878</name>
</gene>
<sequence>MNTTPTRTRRSTPTPKVDALAFRLHNDPTFVQAVNRAANLKCLAAIKSGRLRVVQAASVGAPLRYSPRMDIVDDPSISKVVAMFELPGIRSSDITLQIRESNLVITGTRTMPSPESLRQECNAVDDKEIKPEDNDVDMKSVESSRTGRLNAPIQELRYGSFYRAVRIPDGIQESDVRATLLEGMLRVTWPRVVSVIPASPPPSPRTSARSPTPGHPPPTNNASQ</sequence>
<dbReference type="CDD" id="cd06464">
    <property type="entry name" value="ACD_sHsps-like"/>
    <property type="match status" value="1"/>
</dbReference>
<dbReference type="OrthoDB" id="1431247at2759"/>
<reference evidence="6" key="1">
    <citation type="submission" date="2014-04" db="EMBL/GenBank/DDBJ databases">
        <title>Evolutionary Origins and Diversification of the Mycorrhizal Mutualists.</title>
        <authorList>
            <consortium name="DOE Joint Genome Institute"/>
            <consortium name="Mycorrhizal Genomics Consortium"/>
            <person name="Kohler A."/>
            <person name="Kuo A."/>
            <person name="Nagy L.G."/>
            <person name="Floudas D."/>
            <person name="Copeland A."/>
            <person name="Barry K.W."/>
            <person name="Cichocki N."/>
            <person name="Veneault-Fourrey C."/>
            <person name="LaButti K."/>
            <person name="Lindquist E.A."/>
            <person name="Lipzen A."/>
            <person name="Lundell T."/>
            <person name="Morin E."/>
            <person name="Murat C."/>
            <person name="Riley R."/>
            <person name="Ohm R."/>
            <person name="Sun H."/>
            <person name="Tunlid A."/>
            <person name="Henrissat B."/>
            <person name="Grigoriev I.V."/>
            <person name="Hibbett D.S."/>
            <person name="Martin F."/>
        </authorList>
    </citation>
    <scope>NUCLEOTIDE SEQUENCE [LARGE SCALE GENOMIC DNA]</scope>
    <source>
        <strain evidence="6">FD-334 SS-4</strain>
    </source>
</reference>
<comment type="similarity">
    <text evidence="1 2">Belongs to the small heat shock protein (HSP20) family.</text>
</comment>
<evidence type="ECO:0000259" key="4">
    <source>
        <dbReference type="PROSITE" id="PS01031"/>
    </source>
</evidence>
<feature type="compositionally biased region" description="Pro residues" evidence="3">
    <location>
        <begin position="213"/>
        <end position="224"/>
    </location>
</feature>
<dbReference type="EMBL" id="KN817532">
    <property type="protein sequence ID" value="KJA25356.1"/>
    <property type="molecule type" value="Genomic_DNA"/>
</dbReference>
<feature type="domain" description="SHSP" evidence="4">
    <location>
        <begin position="60"/>
        <end position="206"/>
    </location>
</feature>
<evidence type="ECO:0000256" key="1">
    <source>
        <dbReference type="PROSITE-ProRule" id="PRU00285"/>
    </source>
</evidence>
<evidence type="ECO:0000313" key="6">
    <source>
        <dbReference type="Proteomes" id="UP000054270"/>
    </source>
</evidence>
<dbReference type="Proteomes" id="UP000054270">
    <property type="component" value="Unassembled WGS sequence"/>
</dbReference>
<evidence type="ECO:0000256" key="3">
    <source>
        <dbReference type="SAM" id="MobiDB-lite"/>
    </source>
</evidence>
<dbReference type="Gene3D" id="2.60.40.790">
    <property type="match status" value="1"/>
</dbReference>
<dbReference type="InterPro" id="IPR008978">
    <property type="entry name" value="HSP20-like_chaperone"/>
</dbReference>
<protein>
    <recommendedName>
        <fullName evidence="4">SHSP domain-containing protein</fullName>
    </recommendedName>
</protein>
<evidence type="ECO:0000256" key="2">
    <source>
        <dbReference type="RuleBase" id="RU003616"/>
    </source>
</evidence>
<keyword evidence="6" id="KW-1185">Reference proteome</keyword>
<feature type="region of interest" description="Disordered" evidence="3">
    <location>
        <begin position="195"/>
        <end position="224"/>
    </location>
</feature>
<dbReference type="STRING" id="945553.A0A0D2P9R3"/>
<evidence type="ECO:0000313" key="5">
    <source>
        <dbReference type="EMBL" id="KJA25356.1"/>
    </source>
</evidence>
<dbReference type="OMA" id="PIETMAN"/>
<organism evidence="5 6">
    <name type="scientific">Hypholoma sublateritium (strain FD-334 SS-4)</name>
    <dbReference type="NCBI Taxonomy" id="945553"/>
    <lineage>
        <taxon>Eukaryota</taxon>
        <taxon>Fungi</taxon>
        <taxon>Dikarya</taxon>
        <taxon>Basidiomycota</taxon>
        <taxon>Agaricomycotina</taxon>
        <taxon>Agaricomycetes</taxon>
        <taxon>Agaricomycetidae</taxon>
        <taxon>Agaricales</taxon>
        <taxon>Agaricineae</taxon>
        <taxon>Strophariaceae</taxon>
        <taxon>Hypholoma</taxon>
    </lineage>
</organism>